<reference evidence="2 4" key="1">
    <citation type="submission" date="2016-10" db="EMBL/GenBank/DDBJ databases">
        <authorList>
            <person name="de Groot N.N."/>
        </authorList>
    </citation>
    <scope>NUCLEOTIDE SEQUENCE [LARGE SCALE GENOMIC DNA]</scope>
    <source>
        <strain evidence="2 4">DSM 381</strain>
    </source>
</reference>
<accession>A0A1I4HDX4</accession>
<evidence type="ECO:0000313" key="1">
    <source>
        <dbReference type="EMBL" id="SFB60714.1"/>
    </source>
</evidence>
<dbReference type="InterPro" id="IPR047121">
    <property type="entry name" value="YjiB-like"/>
</dbReference>
<name>A0A1I4HDX4_9GAMM</name>
<dbReference type="PIRSF" id="PIRSF019307">
    <property type="entry name" value="UCP019307"/>
    <property type="match status" value="1"/>
</dbReference>
<evidence type="ECO:0000313" key="4">
    <source>
        <dbReference type="Proteomes" id="UP000199579"/>
    </source>
</evidence>
<dbReference type="PANTHER" id="PTHR36448:SF2">
    <property type="entry name" value="CUPIN TYPE-1 DOMAIN-CONTAINING PROTEIN"/>
    <property type="match status" value="1"/>
</dbReference>
<keyword evidence="3" id="KW-1185">Reference proteome</keyword>
<dbReference type="Gene3D" id="2.60.120.10">
    <property type="entry name" value="Jelly Rolls"/>
    <property type="match status" value="1"/>
</dbReference>
<sequence>MSPLDRRRFNALLAGLAATGALPPAPAREATPAEPETLLLGRNGRTPNNPRLPVLLYHDAIPVSGRDPAAVFEATFDRNGWPSAWRNGVYPFHHYHSTAHEVLGFARGSARLVLGGPGGHEIVVHAGDVALLPVGTGHCRLEASTDFLVVGAYPPGQQPDLCREAPTAQMLAHMANLPFPGADPVSGVAMPLTSHWKAR</sequence>
<dbReference type="RefSeq" id="WP_090943901.1">
    <property type="nucleotide sequence ID" value="NZ_FOKJ01000111.1"/>
</dbReference>
<dbReference type="InterPro" id="IPR011051">
    <property type="entry name" value="RmlC_Cupin_sf"/>
</dbReference>
<dbReference type="InterPro" id="IPR014710">
    <property type="entry name" value="RmlC-like_jellyroll"/>
</dbReference>
<dbReference type="Proteomes" id="UP000199579">
    <property type="component" value="Unassembled WGS sequence"/>
</dbReference>
<dbReference type="PROSITE" id="PS51318">
    <property type="entry name" value="TAT"/>
    <property type="match status" value="1"/>
</dbReference>
<dbReference type="InterPro" id="IPR014500">
    <property type="entry name" value="UCP019307_cupin"/>
</dbReference>
<dbReference type="EMBL" id="FOKJ01000111">
    <property type="protein sequence ID" value="SFB60714.1"/>
    <property type="molecule type" value="Genomic_DNA"/>
</dbReference>
<proteinExistence type="predicted"/>
<protein>
    <submittedName>
        <fullName evidence="2">Uncharacterized protein YjlB</fullName>
    </submittedName>
</protein>
<dbReference type="EMBL" id="FOSX01000113">
    <property type="protein sequence ID" value="SFL39960.1"/>
    <property type="molecule type" value="Genomic_DNA"/>
</dbReference>
<dbReference type="InterPro" id="IPR006311">
    <property type="entry name" value="TAT_signal"/>
</dbReference>
<dbReference type="AlphaFoldDB" id="A0A1I4HDX4"/>
<gene>
    <name evidence="1" type="ORF">SAMN04244571_04222</name>
    <name evidence="2" type="ORF">SAMN04244574_04199</name>
</gene>
<dbReference type="CDD" id="cd02219">
    <property type="entry name" value="cupin_YjlB-like"/>
    <property type="match status" value="1"/>
</dbReference>
<reference evidence="1 3" key="2">
    <citation type="submission" date="2016-10" db="EMBL/GenBank/DDBJ databases">
        <authorList>
            <person name="Varghese N."/>
            <person name="Submissions S."/>
        </authorList>
    </citation>
    <scope>NUCLEOTIDE SEQUENCE [LARGE SCALE GENOMIC DNA]</scope>
    <source>
        <strain evidence="1 3">DSM 282</strain>
    </source>
</reference>
<organism evidence="2 4">
    <name type="scientific">Azotobacter beijerinckii</name>
    <dbReference type="NCBI Taxonomy" id="170623"/>
    <lineage>
        <taxon>Bacteria</taxon>
        <taxon>Pseudomonadati</taxon>
        <taxon>Pseudomonadota</taxon>
        <taxon>Gammaproteobacteria</taxon>
        <taxon>Pseudomonadales</taxon>
        <taxon>Pseudomonadaceae</taxon>
        <taxon>Azotobacter</taxon>
    </lineage>
</organism>
<dbReference type="PANTHER" id="PTHR36448">
    <property type="entry name" value="BLR7373 PROTEIN"/>
    <property type="match status" value="1"/>
</dbReference>
<evidence type="ECO:0000313" key="3">
    <source>
        <dbReference type="Proteomes" id="UP000198861"/>
    </source>
</evidence>
<dbReference type="SUPFAM" id="SSF51182">
    <property type="entry name" value="RmlC-like cupins"/>
    <property type="match status" value="1"/>
</dbReference>
<evidence type="ECO:0000313" key="2">
    <source>
        <dbReference type="EMBL" id="SFL39960.1"/>
    </source>
</evidence>
<dbReference type="Proteomes" id="UP000198861">
    <property type="component" value="Unassembled WGS sequence"/>
</dbReference>